<evidence type="ECO:0000313" key="3">
    <source>
        <dbReference type="Proteomes" id="UP000510869"/>
    </source>
</evidence>
<feature type="domain" description="DUF7344" evidence="1">
    <location>
        <begin position="27"/>
        <end position="111"/>
    </location>
</feature>
<evidence type="ECO:0000313" key="2">
    <source>
        <dbReference type="EMBL" id="QLK26488.1"/>
    </source>
</evidence>
<dbReference type="EMBL" id="CP059154">
    <property type="protein sequence ID" value="QLK26488.1"/>
    <property type="molecule type" value="Genomic_DNA"/>
</dbReference>
<reference evidence="2 3" key="1">
    <citation type="submission" date="2020-07" db="EMBL/GenBank/DDBJ databases">
        <title>Natrinema (YPL30) sp. nov. and Haloterrigena xxxxxx (YPL8) sp. nov., isolated from a salt mine.</title>
        <authorList>
            <person name="Cui H."/>
        </authorList>
    </citation>
    <scope>NUCLEOTIDE SEQUENCE [LARGE SCALE GENOMIC DNA]</scope>
    <source>
        <strain evidence="2 3">YPL13</strain>
    </source>
</reference>
<protein>
    <recommendedName>
        <fullName evidence="1">DUF7344 domain-containing protein</fullName>
    </recommendedName>
</protein>
<keyword evidence="3" id="KW-1185">Reference proteome</keyword>
<dbReference type="GeneID" id="56142016"/>
<dbReference type="Pfam" id="PF24035">
    <property type="entry name" value="DUF7344"/>
    <property type="match status" value="1"/>
</dbReference>
<name>A0A7D6H751_9EURY</name>
<proteinExistence type="predicted"/>
<dbReference type="KEGG" id="nay:HYG81_02385"/>
<dbReference type="OrthoDB" id="247722at2157"/>
<dbReference type="AlphaFoldDB" id="A0A7D6H751"/>
<dbReference type="RefSeq" id="WP_180841661.1">
    <property type="nucleotide sequence ID" value="NZ_CP059154.1"/>
</dbReference>
<dbReference type="Proteomes" id="UP000510869">
    <property type="component" value="Chromosome"/>
</dbReference>
<organism evidence="2 3">
    <name type="scientific">Natrinema zhouii</name>
    <dbReference type="NCBI Taxonomy" id="1710539"/>
    <lineage>
        <taxon>Archaea</taxon>
        <taxon>Methanobacteriati</taxon>
        <taxon>Methanobacteriota</taxon>
        <taxon>Stenosarchaea group</taxon>
        <taxon>Halobacteria</taxon>
        <taxon>Halobacteriales</taxon>
        <taxon>Natrialbaceae</taxon>
        <taxon>Natrinema</taxon>
    </lineage>
</organism>
<sequence length="134" mass="14461">MIPLLNSPESLTAFGDSRADAVDTAMDLLSNRRRRAILDSLEESDGSATLTELAVEIAAQEAGSEPNAISDHGDVSARDRRAVRISLHHTQIPKLAAAEAVDYDSATETVTLRDRGRALLSRQEAVRGPPQESR</sequence>
<gene>
    <name evidence="2" type="ORF">HYG81_02385</name>
</gene>
<dbReference type="InterPro" id="IPR055768">
    <property type="entry name" value="DUF7344"/>
</dbReference>
<accession>A0A7D6H751</accession>
<evidence type="ECO:0000259" key="1">
    <source>
        <dbReference type="Pfam" id="PF24035"/>
    </source>
</evidence>